<keyword evidence="3" id="KW-1185">Reference proteome</keyword>
<proteinExistence type="predicted"/>
<dbReference type="Proteomes" id="UP000214684">
    <property type="component" value="Unassembled WGS sequence"/>
</dbReference>
<feature type="transmembrane region" description="Helical" evidence="1">
    <location>
        <begin position="25"/>
        <end position="44"/>
    </location>
</feature>
<evidence type="ECO:0000256" key="1">
    <source>
        <dbReference type="SAM" id="Phobius"/>
    </source>
</evidence>
<dbReference type="OrthoDB" id="4960523at2"/>
<gene>
    <name evidence="2" type="ORF">B0A64_00275</name>
</gene>
<keyword evidence="1" id="KW-1133">Transmembrane helix</keyword>
<comment type="caution">
    <text evidence="2">The sequence shown here is derived from an EMBL/GenBank/DDBJ whole genome shotgun (WGS) entry which is preliminary data.</text>
</comment>
<evidence type="ECO:0000313" key="3">
    <source>
        <dbReference type="Proteomes" id="UP000214684"/>
    </source>
</evidence>
<dbReference type="RefSeq" id="WP_089477556.1">
    <property type="nucleotide sequence ID" value="NZ_MUGS01000001.1"/>
</dbReference>
<dbReference type="InterPro" id="IPR021484">
    <property type="entry name" value="DUF3137"/>
</dbReference>
<organism evidence="2 3">
    <name type="scientific">Flavobacterium araucananum</name>
    <dbReference type="NCBI Taxonomy" id="946678"/>
    <lineage>
        <taxon>Bacteria</taxon>
        <taxon>Pseudomonadati</taxon>
        <taxon>Bacteroidota</taxon>
        <taxon>Flavobacteriia</taxon>
        <taxon>Flavobacteriales</taxon>
        <taxon>Flavobacteriaceae</taxon>
        <taxon>Flavobacterium</taxon>
    </lineage>
</organism>
<dbReference type="AlphaFoldDB" id="A0A227PIJ9"/>
<keyword evidence="1" id="KW-0472">Membrane</keyword>
<protein>
    <submittedName>
        <fullName evidence="2">Galanin</fullName>
    </submittedName>
</protein>
<keyword evidence="1" id="KW-0812">Transmembrane</keyword>
<feature type="transmembrane region" description="Helical" evidence="1">
    <location>
        <begin position="50"/>
        <end position="71"/>
    </location>
</feature>
<dbReference type="Pfam" id="PF11335">
    <property type="entry name" value="DUF3137"/>
    <property type="match status" value="1"/>
</dbReference>
<evidence type="ECO:0000313" key="2">
    <source>
        <dbReference type="EMBL" id="OXG09699.1"/>
    </source>
</evidence>
<name>A0A227PIJ9_9FLAO</name>
<accession>A0A227PIJ9</accession>
<dbReference type="EMBL" id="MUGS01000001">
    <property type="protein sequence ID" value="OXG09699.1"/>
    <property type="molecule type" value="Genomic_DNA"/>
</dbReference>
<reference evidence="2 3" key="1">
    <citation type="submission" date="2016-11" db="EMBL/GenBank/DDBJ databases">
        <title>Whole genomes of Flavobacteriaceae.</title>
        <authorList>
            <person name="Stine C."/>
            <person name="Li C."/>
            <person name="Tadesse D."/>
        </authorList>
    </citation>
    <scope>NUCLEOTIDE SEQUENCE [LARGE SCALE GENOMIC DNA]</scope>
    <source>
        <strain evidence="2 3">DSM 24704</strain>
    </source>
</reference>
<sequence>MDLETSHNPALQEVLNTLEVDRKKIASTYTVCYTVFGIAALLIVGGLLLGAATVAIILSLIPIIVGVVMLFQIDGDAQKYKVAYKTNVVATALKTINESLSFEPGNGLPEYEFISSELFTTEPDRYKTQDLVSGTVEKTSFWFAEVNAEYKTETQTKNGTRTEWHTIFEGIIFVADFNKNFTVSTVVRPKSFGNSVGAWFSKNIFSFGNNEIVQLENANFDNQFVTYSRNQIEARYILTPAMMERILNLNNKSDETISISFISSKMYIAFPLSTNYFEAPIHTSLLVPDLLTDDLSIVQFMHDIVHELDLNTRIWGKE</sequence>